<keyword evidence="2" id="KW-0697">Rotamase</keyword>
<keyword evidence="2" id="KW-0413">Isomerase</keyword>
<evidence type="ECO:0000256" key="2">
    <source>
        <dbReference type="PROSITE-ProRule" id="PRU00278"/>
    </source>
</evidence>
<dbReference type="InterPro" id="IPR000297">
    <property type="entry name" value="PPIase_PpiC"/>
</dbReference>
<dbReference type="Pfam" id="PF00639">
    <property type="entry name" value="Rotamase"/>
    <property type="match status" value="2"/>
</dbReference>
<dbReference type="PANTHER" id="PTHR47637:SF1">
    <property type="entry name" value="CHAPERONE SURA"/>
    <property type="match status" value="1"/>
</dbReference>
<dbReference type="GO" id="GO:0003755">
    <property type="term" value="F:peptidyl-prolyl cis-trans isomerase activity"/>
    <property type="evidence" value="ECO:0007669"/>
    <property type="project" value="UniProtKB-KW"/>
</dbReference>
<dbReference type="Gene3D" id="1.10.4030.10">
    <property type="entry name" value="Porin chaperone SurA, peptide-binding domain"/>
    <property type="match status" value="1"/>
</dbReference>
<dbReference type="SUPFAM" id="SSF54534">
    <property type="entry name" value="FKBP-like"/>
    <property type="match status" value="2"/>
</dbReference>
<evidence type="ECO:0000256" key="1">
    <source>
        <dbReference type="ARBA" id="ARBA00022729"/>
    </source>
</evidence>
<name>A0A1I0PH10_9BACT</name>
<dbReference type="Proteomes" id="UP000199373">
    <property type="component" value="Unassembled WGS sequence"/>
</dbReference>
<keyword evidence="5" id="KW-1185">Reference proteome</keyword>
<dbReference type="InterPro" id="IPR050280">
    <property type="entry name" value="OMP_Chaperone_SurA"/>
</dbReference>
<dbReference type="PANTHER" id="PTHR47637">
    <property type="entry name" value="CHAPERONE SURA"/>
    <property type="match status" value="1"/>
</dbReference>
<gene>
    <name evidence="4" type="ORF">SAMN04487850_1749</name>
</gene>
<accession>A0A1I0PH10</accession>
<dbReference type="InterPro" id="IPR027304">
    <property type="entry name" value="Trigger_fact/SurA_dom_sf"/>
</dbReference>
<organism evidence="4 5">
    <name type="scientific">Prevotella aff. ruminicola Tc2-24</name>
    <dbReference type="NCBI Taxonomy" id="81582"/>
    <lineage>
        <taxon>Bacteria</taxon>
        <taxon>Pseudomonadati</taxon>
        <taxon>Bacteroidota</taxon>
        <taxon>Bacteroidia</taxon>
        <taxon>Bacteroidales</taxon>
        <taxon>Prevotellaceae</taxon>
        <taxon>Prevotella</taxon>
    </lineage>
</organism>
<dbReference type="EMBL" id="FOIQ01000004">
    <property type="protein sequence ID" value="SEW13530.1"/>
    <property type="molecule type" value="Genomic_DNA"/>
</dbReference>
<dbReference type="InterPro" id="IPR046357">
    <property type="entry name" value="PPIase_dom_sf"/>
</dbReference>
<protein>
    <submittedName>
        <fullName evidence="4">Periplasmic chaperone for outer membrane proteins SurA</fullName>
    </submittedName>
</protein>
<evidence type="ECO:0000313" key="4">
    <source>
        <dbReference type="EMBL" id="SEW13530.1"/>
    </source>
</evidence>
<feature type="domain" description="PpiC" evidence="3">
    <location>
        <begin position="187"/>
        <end position="289"/>
    </location>
</feature>
<dbReference type="RefSeq" id="WP_091915947.1">
    <property type="nucleotide sequence ID" value="NZ_FOIQ01000004.1"/>
</dbReference>
<sequence>MNLFKKVFPIVIVATPLIGIAMPAIPGTHSQEKNDSIGSVVDEVIWVVGDEAILKSDVEAMRIQASMEGVKWNGDPDCAIPEQIAVQKLFKHQAEIDSVEVTDAEVAQQVEMTINGWLDMVDGSRERLEEYKHQTLTQIRNELREEMKDRQMVQKMKRKLVEDISVTPAEVRRYFKEMPQDSLPFVPTEVEVQIIQQTPRVETEELNRVKEELREYTDRVNRGDATFQTLARLYSEDPESARRGGEIGFAGRGTLDPAFASVAFNLTDPKKVSKIVESEFGFHIIQLVEKRGEKVNVRHILRKPIVSQESIEKALVRLDSMAVDIRDGKFTFEDAAAHLSDDKDTRNNKGLMSNNDVQTGRITSRFRMQDLPPEVAKVVDTMQVGQVSRAFKMINQRGKTVCVVVKLKNRIDGHKASISEDFQTLKDVVLQRRQNDRIHQWVVNKIKSVYTRLNDDYKDCQFEYEGWIK</sequence>
<feature type="domain" description="PpiC" evidence="3">
    <location>
        <begin position="292"/>
        <end position="392"/>
    </location>
</feature>
<dbReference type="AlphaFoldDB" id="A0A1I0PH10"/>
<dbReference type="PROSITE" id="PS50198">
    <property type="entry name" value="PPIC_PPIASE_2"/>
    <property type="match status" value="2"/>
</dbReference>
<dbReference type="Gene3D" id="3.10.50.40">
    <property type="match status" value="2"/>
</dbReference>
<dbReference type="SUPFAM" id="SSF109998">
    <property type="entry name" value="Triger factor/SurA peptide-binding domain-like"/>
    <property type="match status" value="1"/>
</dbReference>
<keyword evidence="1" id="KW-0732">Signal</keyword>
<proteinExistence type="predicted"/>
<evidence type="ECO:0000313" key="5">
    <source>
        <dbReference type="Proteomes" id="UP000199373"/>
    </source>
</evidence>
<evidence type="ECO:0000259" key="3">
    <source>
        <dbReference type="PROSITE" id="PS50198"/>
    </source>
</evidence>
<reference evidence="4 5" key="1">
    <citation type="submission" date="2016-10" db="EMBL/GenBank/DDBJ databases">
        <authorList>
            <person name="de Groot N.N."/>
        </authorList>
    </citation>
    <scope>NUCLEOTIDE SEQUENCE [LARGE SCALE GENOMIC DNA]</scope>
    <source>
        <strain evidence="4 5">TC2-24</strain>
    </source>
</reference>